<evidence type="ECO:0000259" key="1">
    <source>
        <dbReference type="PROSITE" id="PS50995"/>
    </source>
</evidence>
<dbReference type="SMART" id="SM00347">
    <property type="entry name" value="HTH_MARR"/>
    <property type="match status" value="1"/>
</dbReference>
<dbReference type="PANTHER" id="PTHR33164">
    <property type="entry name" value="TRANSCRIPTIONAL REGULATOR, MARR FAMILY"/>
    <property type="match status" value="1"/>
</dbReference>
<accession>A0ABY1P651</accession>
<reference evidence="2 3" key="1">
    <citation type="submission" date="2017-05" db="EMBL/GenBank/DDBJ databases">
        <authorList>
            <person name="Varghese N."/>
            <person name="Submissions S."/>
        </authorList>
    </citation>
    <scope>NUCLEOTIDE SEQUENCE [LARGE SCALE GENOMIC DNA]</scope>
    <source>
        <strain evidence="2 3">DSM 29734</strain>
    </source>
</reference>
<evidence type="ECO:0000313" key="3">
    <source>
        <dbReference type="Proteomes" id="UP001157961"/>
    </source>
</evidence>
<sequence length="131" mass="14757">MSDLAKKLQKVHQSCHRAWAKAARDLALSFSEFEYLSAVQEQADLQRYEDKHGQHLQDIVEALGVTKASASTMIAKLEARNLVSRFQCMMDARAQHIVLTPEGQMKLARGARVYEQIATKLEKELGDMPSL</sequence>
<dbReference type="Gene3D" id="1.10.10.10">
    <property type="entry name" value="Winged helix-like DNA-binding domain superfamily/Winged helix DNA-binding domain"/>
    <property type="match status" value="1"/>
</dbReference>
<keyword evidence="2" id="KW-0238">DNA-binding</keyword>
<keyword evidence="3" id="KW-1185">Reference proteome</keyword>
<protein>
    <submittedName>
        <fullName evidence="2">Winged helix DNA-binding domain-containing protein</fullName>
    </submittedName>
</protein>
<evidence type="ECO:0000313" key="2">
    <source>
        <dbReference type="EMBL" id="SMP27252.1"/>
    </source>
</evidence>
<dbReference type="EMBL" id="FXTY01000005">
    <property type="protein sequence ID" value="SMP27252.1"/>
    <property type="molecule type" value="Genomic_DNA"/>
</dbReference>
<dbReference type="PANTHER" id="PTHR33164:SF95">
    <property type="entry name" value="TRANSCRIPTIONAL REGULATOR"/>
    <property type="match status" value="1"/>
</dbReference>
<organism evidence="2 3">
    <name type="scientific">Shimia sagamensis</name>
    <dbReference type="NCBI Taxonomy" id="1566352"/>
    <lineage>
        <taxon>Bacteria</taxon>
        <taxon>Pseudomonadati</taxon>
        <taxon>Pseudomonadota</taxon>
        <taxon>Alphaproteobacteria</taxon>
        <taxon>Rhodobacterales</taxon>
        <taxon>Roseobacteraceae</taxon>
    </lineage>
</organism>
<dbReference type="Pfam" id="PF01047">
    <property type="entry name" value="MarR"/>
    <property type="match status" value="1"/>
</dbReference>
<name>A0ABY1P651_9RHOB</name>
<dbReference type="InterPro" id="IPR036388">
    <property type="entry name" value="WH-like_DNA-bd_sf"/>
</dbReference>
<dbReference type="PROSITE" id="PS50995">
    <property type="entry name" value="HTH_MARR_2"/>
    <property type="match status" value="1"/>
</dbReference>
<dbReference type="InterPro" id="IPR000835">
    <property type="entry name" value="HTH_MarR-typ"/>
</dbReference>
<comment type="caution">
    <text evidence="2">The sequence shown here is derived from an EMBL/GenBank/DDBJ whole genome shotgun (WGS) entry which is preliminary data.</text>
</comment>
<proteinExistence type="predicted"/>
<gene>
    <name evidence="2" type="ORF">SAMN06265373_105388</name>
</gene>
<dbReference type="GO" id="GO:0003677">
    <property type="term" value="F:DNA binding"/>
    <property type="evidence" value="ECO:0007669"/>
    <property type="project" value="UniProtKB-KW"/>
</dbReference>
<feature type="domain" description="HTH marR-type" evidence="1">
    <location>
        <begin position="1"/>
        <end position="131"/>
    </location>
</feature>
<dbReference type="InterPro" id="IPR039422">
    <property type="entry name" value="MarR/SlyA-like"/>
</dbReference>
<dbReference type="SUPFAM" id="SSF46785">
    <property type="entry name" value="Winged helix' DNA-binding domain"/>
    <property type="match status" value="1"/>
</dbReference>
<dbReference type="Proteomes" id="UP001157961">
    <property type="component" value="Unassembled WGS sequence"/>
</dbReference>
<dbReference type="RefSeq" id="WP_283426782.1">
    <property type="nucleotide sequence ID" value="NZ_FXTY01000005.1"/>
</dbReference>
<dbReference type="InterPro" id="IPR036390">
    <property type="entry name" value="WH_DNA-bd_sf"/>
</dbReference>